<reference evidence="12" key="2">
    <citation type="submission" date="2015-02" db="UniProtKB">
        <authorList>
            <consortium name="EnsemblMetazoa"/>
        </authorList>
    </citation>
    <scope>IDENTIFICATION</scope>
</reference>
<evidence type="ECO:0000256" key="4">
    <source>
        <dbReference type="ARBA" id="ARBA00022676"/>
    </source>
</evidence>
<evidence type="ECO:0000256" key="9">
    <source>
        <dbReference type="ARBA" id="ARBA00023970"/>
    </source>
</evidence>
<dbReference type="GO" id="GO:0005737">
    <property type="term" value="C:cytoplasm"/>
    <property type="evidence" value="ECO:0007669"/>
    <property type="project" value="TreeGrafter"/>
</dbReference>
<sequence length="81" mass="9037">MVGGPSFETVAELKALRLLGADAVGMSTVHEVVTGRHCGLKVFEISLMTGVLWNTKLLRIMKKFSKSVKFENVISRIWFLL</sequence>
<feature type="domain" description="Nucleoside phosphorylase" evidence="11">
    <location>
        <begin position="2"/>
        <end position="50"/>
    </location>
</feature>
<evidence type="ECO:0000256" key="5">
    <source>
        <dbReference type="ARBA" id="ARBA00022679"/>
    </source>
</evidence>
<dbReference type="Pfam" id="PF01048">
    <property type="entry name" value="PNP_UDP_1"/>
    <property type="match status" value="1"/>
</dbReference>
<dbReference type="InterPro" id="IPR000845">
    <property type="entry name" value="Nucleoside_phosphorylase_d"/>
</dbReference>
<dbReference type="GO" id="GO:0009116">
    <property type="term" value="P:nucleoside metabolic process"/>
    <property type="evidence" value="ECO:0007669"/>
    <property type="project" value="InterPro"/>
</dbReference>
<dbReference type="PANTHER" id="PTHR11904">
    <property type="entry name" value="METHYLTHIOADENOSINE/PURINE NUCLEOSIDE PHOSPHORYLASE"/>
    <property type="match status" value="1"/>
</dbReference>
<evidence type="ECO:0000256" key="6">
    <source>
        <dbReference type="ARBA" id="ARBA00023918"/>
    </source>
</evidence>
<comment type="catalytic activity">
    <reaction evidence="7">
        <text>2'-deoxyguanosine + phosphate = 2-deoxy-alpha-D-ribose 1-phosphate + guanine</text>
        <dbReference type="Rhea" id="RHEA:27738"/>
        <dbReference type="ChEBI" id="CHEBI:16235"/>
        <dbReference type="ChEBI" id="CHEBI:17172"/>
        <dbReference type="ChEBI" id="CHEBI:43474"/>
        <dbReference type="ChEBI" id="CHEBI:57259"/>
        <dbReference type="EC" id="2.4.2.1"/>
    </reaction>
</comment>
<dbReference type="Proteomes" id="UP000014500">
    <property type="component" value="Unassembled WGS sequence"/>
</dbReference>
<dbReference type="PANTHER" id="PTHR11904:SF9">
    <property type="entry name" value="PURINE NUCLEOSIDE PHOSPHORYLASE-RELATED"/>
    <property type="match status" value="1"/>
</dbReference>
<evidence type="ECO:0000313" key="13">
    <source>
        <dbReference type="Proteomes" id="UP000014500"/>
    </source>
</evidence>
<dbReference type="AlphaFoldDB" id="T1J357"/>
<evidence type="ECO:0000256" key="2">
    <source>
        <dbReference type="ARBA" id="ARBA00006751"/>
    </source>
</evidence>
<keyword evidence="5" id="KW-0808">Transferase</keyword>
<dbReference type="SUPFAM" id="SSF53167">
    <property type="entry name" value="Purine and uridine phosphorylases"/>
    <property type="match status" value="1"/>
</dbReference>
<comment type="catalytic activity">
    <reaction evidence="8">
        <text>2'-deoxyinosine + phosphate = 2-deoxy-alpha-D-ribose 1-phosphate + hypoxanthine</text>
        <dbReference type="Rhea" id="RHEA:27750"/>
        <dbReference type="ChEBI" id="CHEBI:17368"/>
        <dbReference type="ChEBI" id="CHEBI:28997"/>
        <dbReference type="ChEBI" id="CHEBI:43474"/>
        <dbReference type="ChEBI" id="CHEBI:57259"/>
        <dbReference type="EC" id="2.4.2.1"/>
    </reaction>
</comment>
<evidence type="ECO:0000256" key="3">
    <source>
        <dbReference type="ARBA" id="ARBA00011886"/>
    </source>
</evidence>
<dbReference type="STRING" id="126957.T1J357"/>
<evidence type="ECO:0000259" key="11">
    <source>
        <dbReference type="Pfam" id="PF01048"/>
    </source>
</evidence>
<reference evidence="13" key="1">
    <citation type="submission" date="2011-05" db="EMBL/GenBank/DDBJ databases">
        <authorList>
            <person name="Richards S.R."/>
            <person name="Qu J."/>
            <person name="Jiang H."/>
            <person name="Jhangiani S.N."/>
            <person name="Agravi P."/>
            <person name="Goodspeed R."/>
            <person name="Gross S."/>
            <person name="Mandapat C."/>
            <person name="Jackson L."/>
            <person name="Mathew T."/>
            <person name="Pu L."/>
            <person name="Thornton R."/>
            <person name="Saada N."/>
            <person name="Wilczek-Boney K.B."/>
            <person name="Lee S."/>
            <person name="Kovar C."/>
            <person name="Wu Y."/>
            <person name="Scherer S.E."/>
            <person name="Worley K.C."/>
            <person name="Muzny D.M."/>
            <person name="Gibbs R."/>
        </authorList>
    </citation>
    <scope>NUCLEOTIDE SEQUENCE</scope>
    <source>
        <strain evidence="13">Brora</strain>
    </source>
</reference>
<dbReference type="EMBL" id="JH431820">
    <property type="status" value="NOT_ANNOTATED_CDS"/>
    <property type="molecule type" value="Genomic_DNA"/>
</dbReference>
<comment type="similarity">
    <text evidence="2">Belongs to the PNP/MTAP phosphorylase family.</text>
</comment>
<name>T1J357_STRMM</name>
<evidence type="ECO:0000256" key="7">
    <source>
        <dbReference type="ARBA" id="ARBA00023929"/>
    </source>
</evidence>
<accession>T1J357</accession>
<organism evidence="12 13">
    <name type="scientific">Strigamia maritima</name>
    <name type="common">European centipede</name>
    <name type="synonym">Geophilus maritimus</name>
    <dbReference type="NCBI Taxonomy" id="126957"/>
    <lineage>
        <taxon>Eukaryota</taxon>
        <taxon>Metazoa</taxon>
        <taxon>Ecdysozoa</taxon>
        <taxon>Arthropoda</taxon>
        <taxon>Myriapoda</taxon>
        <taxon>Chilopoda</taxon>
        <taxon>Pleurostigmophora</taxon>
        <taxon>Geophilomorpha</taxon>
        <taxon>Linotaeniidae</taxon>
        <taxon>Strigamia</taxon>
    </lineage>
</organism>
<comment type="catalytic activity">
    <reaction evidence="6">
        <text>inosine + phosphate = alpha-D-ribose 1-phosphate + hypoxanthine</text>
        <dbReference type="Rhea" id="RHEA:27646"/>
        <dbReference type="ChEBI" id="CHEBI:17368"/>
        <dbReference type="ChEBI" id="CHEBI:17596"/>
        <dbReference type="ChEBI" id="CHEBI:43474"/>
        <dbReference type="ChEBI" id="CHEBI:57720"/>
        <dbReference type="EC" id="2.4.2.1"/>
    </reaction>
</comment>
<dbReference type="InterPro" id="IPR011268">
    <property type="entry name" value="Purine_phosphorylase"/>
</dbReference>
<evidence type="ECO:0000256" key="1">
    <source>
        <dbReference type="ARBA" id="ARBA00005058"/>
    </source>
</evidence>
<protein>
    <recommendedName>
        <fullName evidence="3">purine-nucleoside phosphorylase</fullName>
        <ecNumber evidence="3">2.4.2.1</ecNumber>
    </recommendedName>
    <alternativeName>
        <fullName evidence="10">Inosine-guanosine phosphorylase</fullName>
    </alternativeName>
</protein>
<comment type="pathway">
    <text evidence="1">Purine metabolism; purine nucleoside salvage.</text>
</comment>
<dbReference type="InterPro" id="IPR035994">
    <property type="entry name" value="Nucleoside_phosphorylase_sf"/>
</dbReference>
<comment type="catalytic activity">
    <reaction evidence="9">
        <text>guanosine + phosphate = alpha-D-ribose 1-phosphate + guanine</text>
        <dbReference type="Rhea" id="RHEA:13233"/>
        <dbReference type="ChEBI" id="CHEBI:16235"/>
        <dbReference type="ChEBI" id="CHEBI:16750"/>
        <dbReference type="ChEBI" id="CHEBI:43474"/>
        <dbReference type="ChEBI" id="CHEBI:57720"/>
        <dbReference type="EC" id="2.4.2.1"/>
    </reaction>
</comment>
<dbReference type="eggNOG" id="KOG3984">
    <property type="taxonomic scope" value="Eukaryota"/>
</dbReference>
<keyword evidence="13" id="KW-1185">Reference proteome</keyword>
<dbReference type="UniPathway" id="UPA00606"/>
<dbReference type="EC" id="2.4.2.1" evidence="3"/>
<dbReference type="PhylomeDB" id="T1J357"/>
<proteinExistence type="inferred from homology"/>
<evidence type="ECO:0000256" key="10">
    <source>
        <dbReference type="ARBA" id="ARBA00031036"/>
    </source>
</evidence>
<evidence type="ECO:0000313" key="12">
    <source>
        <dbReference type="EnsemblMetazoa" id="SMAR008015-PA"/>
    </source>
</evidence>
<dbReference type="Gene3D" id="3.40.50.1580">
    <property type="entry name" value="Nucleoside phosphorylase domain"/>
    <property type="match status" value="1"/>
</dbReference>
<dbReference type="GO" id="GO:0004731">
    <property type="term" value="F:purine-nucleoside phosphorylase activity"/>
    <property type="evidence" value="ECO:0007669"/>
    <property type="project" value="UniProtKB-EC"/>
</dbReference>
<dbReference type="HOGENOM" id="CLU_2576895_0_0_1"/>
<keyword evidence="4" id="KW-0328">Glycosyltransferase</keyword>
<dbReference type="EnsemblMetazoa" id="SMAR008015-RA">
    <property type="protein sequence ID" value="SMAR008015-PA"/>
    <property type="gene ID" value="SMAR008015"/>
</dbReference>
<evidence type="ECO:0000256" key="8">
    <source>
        <dbReference type="ARBA" id="ARBA00023950"/>
    </source>
</evidence>